<dbReference type="InterPro" id="IPR019734">
    <property type="entry name" value="TPR_rpt"/>
</dbReference>
<dbReference type="Pfam" id="PF13432">
    <property type="entry name" value="TPR_16"/>
    <property type="match status" value="1"/>
</dbReference>
<sequence length="427" mass="47223">MVKQFDRLIEEATMTADETVGTAEINYDAWRTAIRRDALSNYHYSMARAITREGNASAAIEHLHHAIAADGRMIPAYAELAMLLRAEGRVSEAEAAELTAKTLSPDWSTEALLRRGKELMAVGRSEEALQSLEATANWPPALRLQAEEIAAEIRFARVLQYRSAGDPDGAATALRSMIGYEGNNPLFLGELCLRLIEDGDWRKATTYAMKAARLSPPDRRPEFDWHAANLLFNQFRFQESVSFLEERIEMDPDWTALFVLLGSARIMLGQFSGAERVLRQAIALDPARPVGWLHLGYACSGTNSAAVAEFFQRTLRCLPGHFVAQAELAMLLAQAGRHEEAIAQGEEARSKVPDAAATPLVAVPQVITLLVANRPELARAVLQTAIAATEPKDRVLFWLRARFHPNHLAPLTALFAEVRLDCPVTML</sequence>
<protein>
    <submittedName>
        <fullName evidence="2">Tetratricopeptide (TPR) repeat protein</fullName>
    </submittedName>
</protein>
<dbReference type="SUPFAM" id="SSF48452">
    <property type="entry name" value="TPR-like"/>
    <property type="match status" value="2"/>
</dbReference>
<accession>A0ABU0MU57</accession>
<evidence type="ECO:0000256" key="1">
    <source>
        <dbReference type="PROSITE-ProRule" id="PRU00339"/>
    </source>
</evidence>
<dbReference type="EMBL" id="JAUSVU010000035">
    <property type="protein sequence ID" value="MDQ0536987.1"/>
    <property type="molecule type" value="Genomic_DNA"/>
</dbReference>
<proteinExistence type="predicted"/>
<comment type="caution">
    <text evidence="2">The sequence shown here is derived from an EMBL/GenBank/DDBJ whole genome shotgun (WGS) entry which is preliminary data.</text>
</comment>
<dbReference type="Proteomes" id="UP001244552">
    <property type="component" value="Unassembled WGS sequence"/>
</dbReference>
<dbReference type="SMART" id="SM00028">
    <property type="entry name" value="TPR"/>
    <property type="match status" value="6"/>
</dbReference>
<dbReference type="PROSITE" id="PS50005">
    <property type="entry name" value="TPR"/>
    <property type="match status" value="1"/>
</dbReference>
<dbReference type="Gene3D" id="1.25.40.10">
    <property type="entry name" value="Tetratricopeptide repeat domain"/>
    <property type="match status" value="1"/>
</dbReference>
<keyword evidence="1" id="KW-0802">TPR repeat</keyword>
<dbReference type="PANTHER" id="PTHR12558">
    <property type="entry name" value="CELL DIVISION CYCLE 16,23,27"/>
    <property type="match status" value="1"/>
</dbReference>
<dbReference type="PANTHER" id="PTHR12558:SF13">
    <property type="entry name" value="CELL DIVISION CYCLE PROTEIN 27 HOMOLOG"/>
    <property type="match status" value="1"/>
</dbReference>
<evidence type="ECO:0000313" key="2">
    <source>
        <dbReference type="EMBL" id="MDQ0536987.1"/>
    </source>
</evidence>
<feature type="repeat" description="TPR" evidence="1">
    <location>
        <begin position="255"/>
        <end position="288"/>
    </location>
</feature>
<evidence type="ECO:0000313" key="3">
    <source>
        <dbReference type="Proteomes" id="UP001244552"/>
    </source>
</evidence>
<keyword evidence="3" id="KW-1185">Reference proteome</keyword>
<dbReference type="RefSeq" id="WP_209990530.1">
    <property type="nucleotide sequence ID" value="NZ_JAGINO010000035.1"/>
</dbReference>
<name>A0ABU0MU57_9PROT</name>
<dbReference type="InterPro" id="IPR011990">
    <property type="entry name" value="TPR-like_helical_dom_sf"/>
</dbReference>
<organism evidence="2 3">
    <name type="scientific">Azospirillum picis</name>
    <dbReference type="NCBI Taxonomy" id="488438"/>
    <lineage>
        <taxon>Bacteria</taxon>
        <taxon>Pseudomonadati</taxon>
        <taxon>Pseudomonadota</taxon>
        <taxon>Alphaproteobacteria</taxon>
        <taxon>Rhodospirillales</taxon>
        <taxon>Azospirillaceae</taxon>
        <taxon>Azospirillum</taxon>
    </lineage>
</organism>
<reference evidence="2 3" key="1">
    <citation type="submission" date="2023-07" db="EMBL/GenBank/DDBJ databases">
        <title>Genomic Encyclopedia of Type Strains, Phase IV (KMG-IV): sequencing the most valuable type-strain genomes for metagenomic binning, comparative biology and taxonomic classification.</title>
        <authorList>
            <person name="Goeker M."/>
        </authorList>
    </citation>
    <scope>NUCLEOTIDE SEQUENCE [LARGE SCALE GENOMIC DNA]</scope>
    <source>
        <strain evidence="2 3">DSM 19922</strain>
    </source>
</reference>
<gene>
    <name evidence="2" type="ORF">QO018_005886</name>
</gene>